<evidence type="ECO:0000313" key="2">
    <source>
        <dbReference type="Proteomes" id="UP000789702"/>
    </source>
</evidence>
<name>A0ACA9MH69_9GLOM</name>
<feature type="non-terminal residue" evidence="1">
    <location>
        <position position="175"/>
    </location>
</feature>
<keyword evidence="2" id="KW-1185">Reference proteome</keyword>
<reference evidence="1" key="1">
    <citation type="submission" date="2021-06" db="EMBL/GenBank/DDBJ databases">
        <authorList>
            <person name="Kallberg Y."/>
            <person name="Tangrot J."/>
            <person name="Rosling A."/>
        </authorList>
    </citation>
    <scope>NUCLEOTIDE SEQUENCE</scope>
    <source>
        <strain evidence="1">IL203A</strain>
    </source>
</reference>
<gene>
    <name evidence="1" type="ORF">DHETER_LOCUS6871</name>
</gene>
<organism evidence="1 2">
    <name type="scientific">Dentiscutata heterogama</name>
    <dbReference type="NCBI Taxonomy" id="1316150"/>
    <lineage>
        <taxon>Eukaryota</taxon>
        <taxon>Fungi</taxon>
        <taxon>Fungi incertae sedis</taxon>
        <taxon>Mucoromycota</taxon>
        <taxon>Glomeromycotina</taxon>
        <taxon>Glomeromycetes</taxon>
        <taxon>Diversisporales</taxon>
        <taxon>Gigasporaceae</taxon>
        <taxon>Dentiscutata</taxon>
    </lineage>
</organism>
<proteinExistence type="predicted"/>
<comment type="caution">
    <text evidence="1">The sequence shown here is derived from an EMBL/GenBank/DDBJ whole genome shotgun (WGS) entry which is preliminary data.</text>
</comment>
<protein>
    <submittedName>
        <fullName evidence="1">17044_t:CDS:1</fullName>
    </submittedName>
</protein>
<evidence type="ECO:0000313" key="1">
    <source>
        <dbReference type="EMBL" id="CAG8591315.1"/>
    </source>
</evidence>
<accession>A0ACA9MH69</accession>
<dbReference type="Proteomes" id="UP000789702">
    <property type="component" value="Unassembled WGS sequence"/>
</dbReference>
<sequence>MTQERVNNNSNYTFVSEDPSKPRKHQLNFHLSSEYVKDLKYIPVTAMDHHHNSLQQQQQQHQHNLRHADLLPNRQPASSITLPSIRELIQLPLPSINHQSNPHIQQDSIPLNSRPHLPPLQHSFDSPPPSQNPTSFNYNHNTSNSSVNSVNSVNDRMSDNHNVSSPDVAHYHAHH</sequence>
<dbReference type="EMBL" id="CAJVPU010009093">
    <property type="protein sequence ID" value="CAG8591315.1"/>
    <property type="molecule type" value="Genomic_DNA"/>
</dbReference>